<proteinExistence type="predicted"/>
<dbReference type="GO" id="GO:0016757">
    <property type="term" value="F:glycosyltransferase activity"/>
    <property type="evidence" value="ECO:0007669"/>
    <property type="project" value="InterPro"/>
</dbReference>
<feature type="domain" description="Glycosyltransferase subfamily 4-like N-terminal" evidence="2">
    <location>
        <begin position="25"/>
        <end position="214"/>
    </location>
</feature>
<dbReference type="SUPFAM" id="SSF53756">
    <property type="entry name" value="UDP-Glycosyltransferase/glycogen phosphorylase"/>
    <property type="match status" value="1"/>
</dbReference>
<dbReference type="Pfam" id="PF13439">
    <property type="entry name" value="Glyco_transf_4"/>
    <property type="match status" value="1"/>
</dbReference>
<evidence type="ECO:0000313" key="3">
    <source>
        <dbReference type="EMBL" id="AIF04835.1"/>
    </source>
</evidence>
<organism evidence="3">
    <name type="scientific">uncultured marine group II/III euryarchaeote KM3_177_A02</name>
    <dbReference type="NCBI Taxonomy" id="1457937"/>
    <lineage>
        <taxon>Archaea</taxon>
        <taxon>Methanobacteriati</taxon>
        <taxon>Methanobacteriota</taxon>
        <taxon>environmental samples</taxon>
    </lineage>
</organism>
<protein>
    <submittedName>
        <fullName evidence="3">Glycosyl transferase</fullName>
    </submittedName>
</protein>
<name>A0A075GP24_9EURY</name>
<evidence type="ECO:0000259" key="2">
    <source>
        <dbReference type="Pfam" id="PF13439"/>
    </source>
</evidence>
<keyword evidence="3" id="KW-0808">Transferase</keyword>
<accession>A0A075GP24</accession>
<feature type="domain" description="Glycosyl transferase family 1" evidence="1">
    <location>
        <begin position="232"/>
        <end position="394"/>
    </location>
</feature>
<reference evidence="3" key="1">
    <citation type="journal article" date="2014" name="Genome Biol. Evol.">
        <title>Pangenome evidence for extensive interdomain horizontal transfer affecting lineage core and shell genes in uncultured planktonic thaumarchaeota and euryarchaeota.</title>
        <authorList>
            <person name="Deschamps P."/>
            <person name="Zivanovic Y."/>
            <person name="Moreira D."/>
            <person name="Rodriguez-Valera F."/>
            <person name="Lopez-Garcia P."/>
        </authorList>
    </citation>
    <scope>NUCLEOTIDE SEQUENCE</scope>
</reference>
<dbReference type="Pfam" id="PF00534">
    <property type="entry name" value="Glycos_transf_1"/>
    <property type="match status" value="1"/>
</dbReference>
<dbReference type="Gene3D" id="3.40.50.2000">
    <property type="entry name" value="Glycogen Phosphorylase B"/>
    <property type="match status" value="2"/>
</dbReference>
<dbReference type="PANTHER" id="PTHR45947:SF3">
    <property type="entry name" value="SULFOQUINOVOSYL TRANSFERASE SQD2"/>
    <property type="match status" value="1"/>
</dbReference>
<dbReference type="AlphaFoldDB" id="A0A075GP24"/>
<dbReference type="InterPro" id="IPR001296">
    <property type="entry name" value="Glyco_trans_1"/>
</dbReference>
<dbReference type="InterPro" id="IPR050194">
    <property type="entry name" value="Glycosyltransferase_grp1"/>
</dbReference>
<dbReference type="PANTHER" id="PTHR45947">
    <property type="entry name" value="SULFOQUINOVOSYL TRANSFERASE SQD2"/>
    <property type="match status" value="1"/>
</dbReference>
<sequence>MRALGREYGETMHIAMLSAEYPPRWGGMGSTVYHLSAALAARGHRITVITRSGGGTAPRVEGVEVVSVGWVPLPMAFTRSYGRSAMRALRHLHARDKVDVVHLHCPMISWSVKQLENCRQNIAPVVSSLHGSWLGERDGLVAAAEQREAAVWANPNDLAILLTARHYSGYERAAVSGSSVCVANSEATKRDFEARYSPPTDWDCEVVHWGVDTSMFVPLHRDDEDSMATHEKIRSSYGGARLILAVGRLAARKGYGLLLRAFAKVHAADPGSRLVIVGRGHLRSRLLRQARALGVDNAVTIEPGMPFEELASLFRSADLVVYPSYYEGQGLIPLEAMASGTPVVTVDHGPLPEMVDQSVGRLFGMGDPDAMADAIMTELAEPEGMVSKGEAGRRRVLEGFTFESNAARFEAIYERAQ</sequence>
<dbReference type="EMBL" id="KF900720">
    <property type="protein sequence ID" value="AIF04835.1"/>
    <property type="molecule type" value="Genomic_DNA"/>
</dbReference>
<evidence type="ECO:0000259" key="1">
    <source>
        <dbReference type="Pfam" id="PF00534"/>
    </source>
</evidence>
<dbReference type="CDD" id="cd03801">
    <property type="entry name" value="GT4_PimA-like"/>
    <property type="match status" value="1"/>
</dbReference>
<dbReference type="InterPro" id="IPR028098">
    <property type="entry name" value="Glyco_trans_4-like_N"/>
</dbReference>